<reference evidence="2 3" key="1">
    <citation type="journal article" date="2010" name="Int. J. Syst. Evol. Microbiol.">
        <title>Reclassification of Herbaspirillum putei as a later heterotypic synonym of Herbaspirillum huttiense, with the description of H. huttiense subsp. huttiense subsp. nov. and H. huttiense subsp. putei subsp. nov., comb. nov., and description of Herbaspirillum aquaticum sp. nov.</title>
        <authorList>
            <person name="Dobritsa A.P."/>
            <person name="Reddy M.C."/>
            <person name="Samadpour M."/>
        </authorList>
    </citation>
    <scope>NUCLEOTIDE SEQUENCE [LARGE SCALE GENOMIC DNA]</scope>
    <source>
        <strain evidence="2 3">IEH 4430</strain>
    </source>
</reference>
<evidence type="ECO:0000313" key="2">
    <source>
        <dbReference type="EMBL" id="OWY32031.1"/>
    </source>
</evidence>
<keyword evidence="1" id="KW-0472">Membrane</keyword>
<dbReference type="Proteomes" id="UP000214747">
    <property type="component" value="Unassembled WGS sequence"/>
</dbReference>
<feature type="transmembrane region" description="Helical" evidence="1">
    <location>
        <begin position="12"/>
        <end position="31"/>
    </location>
</feature>
<gene>
    <name evidence="2" type="ORF">CEJ45_23435</name>
</gene>
<keyword evidence="1" id="KW-0812">Transmembrane</keyword>
<sequence length="99" mass="10885">MIKILLATDYLLVVNFLASLALFLHCVFALNRMNHRSNHLVRAWYVISAVGAFGVITGPLYGYISPQPAEVISNVGVAGLLAGGWIYRNRRATDIGEPR</sequence>
<dbReference type="RefSeq" id="WP_061790738.1">
    <property type="nucleotide sequence ID" value="NZ_NJGV01000031.1"/>
</dbReference>
<protein>
    <recommendedName>
        <fullName evidence="4">Holin</fullName>
    </recommendedName>
</protein>
<evidence type="ECO:0000256" key="1">
    <source>
        <dbReference type="SAM" id="Phobius"/>
    </source>
</evidence>
<proteinExistence type="predicted"/>
<feature type="transmembrane region" description="Helical" evidence="1">
    <location>
        <begin position="43"/>
        <end position="65"/>
    </location>
</feature>
<evidence type="ECO:0000313" key="3">
    <source>
        <dbReference type="Proteomes" id="UP000214747"/>
    </source>
</evidence>
<dbReference type="AlphaFoldDB" id="A0A225SLT6"/>
<accession>A0A225SLT6</accession>
<comment type="caution">
    <text evidence="2">The sequence shown here is derived from an EMBL/GenBank/DDBJ whole genome shotgun (WGS) entry which is preliminary data.</text>
</comment>
<dbReference type="EMBL" id="NJGV01000031">
    <property type="protein sequence ID" value="OWY32031.1"/>
    <property type="molecule type" value="Genomic_DNA"/>
</dbReference>
<keyword evidence="3" id="KW-1185">Reference proteome</keyword>
<name>A0A225SLT6_9BURK</name>
<organism evidence="2 3">
    <name type="scientific">Herbaspirillum aquaticum</name>
    <dbReference type="NCBI Taxonomy" id="568783"/>
    <lineage>
        <taxon>Bacteria</taxon>
        <taxon>Pseudomonadati</taxon>
        <taxon>Pseudomonadota</taxon>
        <taxon>Betaproteobacteria</taxon>
        <taxon>Burkholderiales</taxon>
        <taxon>Oxalobacteraceae</taxon>
        <taxon>Herbaspirillum</taxon>
    </lineage>
</organism>
<evidence type="ECO:0008006" key="4">
    <source>
        <dbReference type="Google" id="ProtNLM"/>
    </source>
</evidence>
<feature type="transmembrane region" description="Helical" evidence="1">
    <location>
        <begin position="71"/>
        <end position="87"/>
    </location>
</feature>
<keyword evidence="1" id="KW-1133">Transmembrane helix</keyword>